<gene>
    <name evidence="2" type="ORF">AB0C36_04230</name>
</gene>
<proteinExistence type="predicted"/>
<evidence type="ECO:0000259" key="1">
    <source>
        <dbReference type="Pfam" id="PF13460"/>
    </source>
</evidence>
<feature type="domain" description="NAD(P)-binding" evidence="1">
    <location>
        <begin position="10"/>
        <end position="170"/>
    </location>
</feature>
<dbReference type="PANTHER" id="PTHR43162:SF1">
    <property type="entry name" value="PRESTALK A DIFFERENTIATION PROTEIN A"/>
    <property type="match status" value="1"/>
</dbReference>
<sequence>MTDESILVLGATGSTGRRVTAQLRLEGRTVRAASRQGHTNGGVRFDWTDPDTWADAVGDATSMYLMAPHELPVEPEFVDTAVASGIRRIVLLSSRGIEPMDDTRLLAAEQLVRDSGVDWTIVRADWFDQNFDEGFFRAAVMAGELAVPVGDLGQAFVDADDIAAVAAKALVGRGHEATTYEVTGPETLTFAEAADAIGRAAGRKVVFRGEPDAYRAVQREIGFPAEQTERDIVAFTALRESGGGDATDTVRTVTGREPRSFADYAADAAARGAWRDGR</sequence>
<dbReference type="EMBL" id="JBEZFP010000007">
    <property type="protein sequence ID" value="MEU8132698.1"/>
    <property type="molecule type" value="Genomic_DNA"/>
</dbReference>
<dbReference type="InterPro" id="IPR036291">
    <property type="entry name" value="NAD(P)-bd_dom_sf"/>
</dbReference>
<accession>A0ABV3DAC9</accession>
<dbReference type="InterPro" id="IPR016040">
    <property type="entry name" value="NAD(P)-bd_dom"/>
</dbReference>
<dbReference type="Pfam" id="PF13460">
    <property type="entry name" value="NAD_binding_10"/>
    <property type="match status" value="1"/>
</dbReference>
<comment type="caution">
    <text evidence="2">The sequence shown here is derived from an EMBL/GenBank/DDBJ whole genome shotgun (WGS) entry which is preliminary data.</text>
</comment>
<evidence type="ECO:0000313" key="3">
    <source>
        <dbReference type="Proteomes" id="UP001551482"/>
    </source>
</evidence>
<protein>
    <submittedName>
        <fullName evidence="2">NAD(P)H-binding protein</fullName>
    </submittedName>
</protein>
<dbReference type="SUPFAM" id="SSF51735">
    <property type="entry name" value="NAD(P)-binding Rossmann-fold domains"/>
    <property type="match status" value="1"/>
</dbReference>
<dbReference type="PANTHER" id="PTHR43162">
    <property type="match status" value="1"/>
</dbReference>
<organism evidence="2 3">
    <name type="scientific">Streptodolium elevatio</name>
    <dbReference type="NCBI Taxonomy" id="3157996"/>
    <lineage>
        <taxon>Bacteria</taxon>
        <taxon>Bacillati</taxon>
        <taxon>Actinomycetota</taxon>
        <taxon>Actinomycetes</taxon>
        <taxon>Kitasatosporales</taxon>
        <taxon>Streptomycetaceae</taxon>
        <taxon>Streptodolium</taxon>
    </lineage>
</organism>
<name>A0ABV3DAC9_9ACTN</name>
<keyword evidence="3" id="KW-1185">Reference proteome</keyword>
<reference evidence="2 3" key="1">
    <citation type="submission" date="2024-06" db="EMBL/GenBank/DDBJ databases">
        <title>The Natural Products Discovery Center: Release of the First 8490 Sequenced Strains for Exploring Actinobacteria Biosynthetic Diversity.</title>
        <authorList>
            <person name="Kalkreuter E."/>
            <person name="Kautsar S.A."/>
            <person name="Yang D."/>
            <person name="Bader C.D."/>
            <person name="Teijaro C.N."/>
            <person name="Fluegel L."/>
            <person name="Davis C.M."/>
            <person name="Simpson J.R."/>
            <person name="Lauterbach L."/>
            <person name="Steele A.D."/>
            <person name="Gui C."/>
            <person name="Meng S."/>
            <person name="Li G."/>
            <person name="Viehrig K."/>
            <person name="Ye F."/>
            <person name="Su P."/>
            <person name="Kiefer A.F."/>
            <person name="Nichols A."/>
            <person name="Cepeda A.J."/>
            <person name="Yan W."/>
            <person name="Fan B."/>
            <person name="Jiang Y."/>
            <person name="Adhikari A."/>
            <person name="Zheng C.-J."/>
            <person name="Schuster L."/>
            <person name="Cowan T.M."/>
            <person name="Smanski M.J."/>
            <person name="Chevrette M.G."/>
            <person name="De Carvalho L.P.S."/>
            <person name="Shen B."/>
        </authorList>
    </citation>
    <scope>NUCLEOTIDE SEQUENCE [LARGE SCALE GENOMIC DNA]</scope>
    <source>
        <strain evidence="2 3">NPDC048946</strain>
    </source>
</reference>
<dbReference type="Gene3D" id="3.90.25.10">
    <property type="entry name" value="UDP-galactose 4-epimerase, domain 1"/>
    <property type="match status" value="1"/>
</dbReference>
<dbReference type="InterPro" id="IPR051604">
    <property type="entry name" value="Ergot_Alk_Oxidoreductase"/>
</dbReference>
<evidence type="ECO:0000313" key="2">
    <source>
        <dbReference type="EMBL" id="MEU8132698.1"/>
    </source>
</evidence>
<dbReference type="Proteomes" id="UP001551482">
    <property type="component" value="Unassembled WGS sequence"/>
</dbReference>
<dbReference type="Gene3D" id="3.40.50.720">
    <property type="entry name" value="NAD(P)-binding Rossmann-like Domain"/>
    <property type="match status" value="1"/>
</dbReference>
<dbReference type="RefSeq" id="WP_358348948.1">
    <property type="nucleotide sequence ID" value="NZ_JBEZFP010000007.1"/>
</dbReference>